<keyword evidence="2" id="KW-1133">Transmembrane helix</keyword>
<name>Q8E4N5_STRA3</name>
<evidence type="ECO:0000256" key="2">
    <source>
        <dbReference type="SAM" id="Phobius"/>
    </source>
</evidence>
<dbReference type="GO" id="GO:0080120">
    <property type="term" value="P:CAAX-box protein maturation"/>
    <property type="evidence" value="ECO:0007669"/>
    <property type="project" value="UniProtKB-ARBA"/>
</dbReference>
<comment type="similarity">
    <text evidence="1">Belongs to the UPF0177 family.</text>
</comment>
<organism evidence="4">
    <name type="scientific">Streptococcus agalactiae serotype III (strain NEM316)</name>
    <dbReference type="NCBI Taxonomy" id="211110"/>
    <lineage>
        <taxon>Bacteria</taxon>
        <taxon>Bacillati</taxon>
        <taxon>Bacillota</taxon>
        <taxon>Bacilli</taxon>
        <taxon>Lactobacillales</taxon>
        <taxon>Streptococcaceae</taxon>
        <taxon>Streptococcus</taxon>
    </lineage>
</organism>
<dbReference type="KEGG" id="san:gbs1366"/>
<feature type="transmembrane region" description="Helical" evidence="2">
    <location>
        <begin position="103"/>
        <end position="120"/>
    </location>
</feature>
<dbReference type="Proteomes" id="UP000000823">
    <property type="component" value="Chromosome"/>
</dbReference>
<evidence type="ECO:0000313" key="4">
    <source>
        <dbReference type="EMBL" id="CAD47025.1"/>
    </source>
</evidence>
<sequence length="193" mass="22104">MVRILVIYGAIHVNVLLLSLFLLGYVDVGILMMLQVAFLAIISWDWIRYGKGIVSLSLKKRAYWLFGSLMGMVSLTLLMSLLFPVGSRNQEILLTVQRQIPNYSFILFLLNASVVEEYVYRQLIWERLKQPAIQLFVTSFLFTLSHHPVSLVNWCIYGGLGLSLGFIRLKTDSLTSTLLHITWNSLVFLLTFL</sequence>
<keyword evidence="2" id="KW-0812">Transmembrane</keyword>
<feature type="transmembrane region" description="Helical" evidence="2">
    <location>
        <begin position="62"/>
        <end position="83"/>
    </location>
</feature>
<evidence type="ECO:0000256" key="1">
    <source>
        <dbReference type="ARBA" id="ARBA00009067"/>
    </source>
</evidence>
<feature type="transmembrane region" description="Helical" evidence="2">
    <location>
        <begin position="5"/>
        <end position="26"/>
    </location>
</feature>
<dbReference type="InterPro" id="IPR052710">
    <property type="entry name" value="CAAX_protease"/>
</dbReference>
<gene>
    <name evidence="4" type="ordered locus">gbs1366</name>
</gene>
<dbReference type="HOGENOM" id="CLU_121464_0_0_9"/>
<dbReference type="GO" id="GO:0004175">
    <property type="term" value="F:endopeptidase activity"/>
    <property type="evidence" value="ECO:0007669"/>
    <property type="project" value="UniProtKB-ARBA"/>
</dbReference>
<evidence type="ECO:0000259" key="3">
    <source>
        <dbReference type="Pfam" id="PF02517"/>
    </source>
</evidence>
<dbReference type="RefSeq" id="WP_000251655.1">
    <property type="nucleotide sequence ID" value="NC_004368.1"/>
</dbReference>
<dbReference type="PANTHER" id="PTHR36435:SF1">
    <property type="entry name" value="CAAX AMINO TERMINAL PROTEASE FAMILY PROTEIN"/>
    <property type="match status" value="1"/>
</dbReference>
<protein>
    <recommendedName>
        <fullName evidence="3">CAAX prenyl protease 2/Lysostaphin resistance protein A-like domain-containing protein</fullName>
    </recommendedName>
</protein>
<dbReference type="EMBL" id="AL766850">
    <property type="protein sequence ID" value="CAD47025.1"/>
    <property type="molecule type" value="Genomic_DNA"/>
</dbReference>
<feature type="transmembrane region" description="Helical" evidence="2">
    <location>
        <begin position="32"/>
        <end position="50"/>
    </location>
</feature>
<proteinExistence type="inferred from homology"/>
<dbReference type="InterPro" id="IPR003675">
    <property type="entry name" value="Rce1/LyrA-like_dom"/>
</dbReference>
<dbReference type="Pfam" id="PF02517">
    <property type="entry name" value="Rce1-like"/>
    <property type="match status" value="1"/>
</dbReference>
<dbReference type="AlphaFoldDB" id="Q8E4N5"/>
<dbReference type="eggNOG" id="COG1266">
    <property type="taxonomic scope" value="Bacteria"/>
</dbReference>
<dbReference type="PANTHER" id="PTHR36435">
    <property type="entry name" value="SLR1288 PROTEIN"/>
    <property type="match status" value="1"/>
</dbReference>
<reference evidence="4" key="1">
    <citation type="journal article" date="2002" name="Mol. Microbiol.">
        <title>Genome sequence of Streptococcus agalactiae, a pathogen causing invasive neonatal disease.</title>
        <authorList>
            <person name="Glaser P."/>
            <person name="Rusniok C."/>
            <person name="Buchrieser C."/>
            <person name="Chevalier F."/>
            <person name="Frangeul L."/>
            <person name="Msadek T."/>
            <person name="Zouine M."/>
            <person name="Couve E."/>
            <person name="Lalioui L."/>
            <person name="Poyart C."/>
            <person name="Trieu-Cuot P."/>
            <person name="Kunst F."/>
        </authorList>
    </citation>
    <scope>NUCLEOTIDE SEQUENCE [LARGE SCALE GENOMIC DNA]</scope>
    <source>
        <strain evidence="4">NEM316</strain>
    </source>
</reference>
<feature type="domain" description="CAAX prenyl protease 2/Lysostaphin resistance protein A-like" evidence="3">
    <location>
        <begin position="103"/>
        <end position="185"/>
    </location>
</feature>
<keyword evidence="2" id="KW-0472">Membrane</keyword>
<accession>Q8E4N5</accession>